<gene>
    <name evidence="2" type="ORF">C9E81_03880</name>
</gene>
<evidence type="ECO:0000259" key="1">
    <source>
        <dbReference type="Pfam" id="PF13403"/>
    </source>
</evidence>
<reference evidence="2 3" key="1">
    <citation type="submission" date="2018-07" db="EMBL/GenBank/DDBJ databases">
        <authorList>
            <person name="Zhang Y."/>
            <person name="Wang L."/>
            <person name="Ma S."/>
        </authorList>
    </citation>
    <scope>NUCLEOTIDE SEQUENCE [LARGE SCALE GENOMIC DNA]</scope>
    <source>
        <strain evidence="2 3">4-2</strain>
    </source>
</reference>
<dbReference type="Gene3D" id="2.170.16.10">
    <property type="entry name" value="Hedgehog/Intein (Hint) domain"/>
    <property type="match status" value="1"/>
</dbReference>
<accession>A0A3M0N2V8</accession>
<comment type="caution">
    <text evidence="2">The sequence shown here is derived from an EMBL/GenBank/DDBJ whole genome shotgun (WGS) entry which is preliminary data.</text>
</comment>
<sequence length="217" mass="24076">MRKEPPPPPRATCFTSGTLIDTDTGAKAVETLQVGDRVRTMDHGLQEIRWIGATRISATDLAVNPKLLPIRIKASALGQDLPQRDLLVSRQHRILVSSNIVQRMFGTSQILIPAISLVGIDGIEIVSDVDSVIYWHILFDRHEIIFAEETPTESLFIGPEALKSVPADSRKEIEALFPQLFDPDFAPSPARLIPAKVSQIRQLVARHTKHPMRPLSS</sequence>
<organism evidence="2 3">
    <name type="scientific">Paracoccus alkanivorans</name>
    <dbReference type="NCBI Taxonomy" id="2116655"/>
    <lineage>
        <taxon>Bacteria</taxon>
        <taxon>Pseudomonadati</taxon>
        <taxon>Pseudomonadota</taxon>
        <taxon>Alphaproteobacteria</taxon>
        <taxon>Rhodobacterales</taxon>
        <taxon>Paracoccaceae</taxon>
        <taxon>Paracoccus</taxon>
    </lineage>
</organism>
<keyword evidence="3" id="KW-1185">Reference proteome</keyword>
<evidence type="ECO:0000313" key="3">
    <source>
        <dbReference type="Proteomes" id="UP000273516"/>
    </source>
</evidence>
<dbReference type="EMBL" id="QOKZ01000001">
    <property type="protein sequence ID" value="RMC38077.1"/>
    <property type="molecule type" value="Genomic_DNA"/>
</dbReference>
<protein>
    <submittedName>
        <fullName evidence="2">Hemolysin</fullName>
    </submittedName>
</protein>
<dbReference type="Proteomes" id="UP000273516">
    <property type="component" value="Unassembled WGS sequence"/>
</dbReference>
<dbReference type="AlphaFoldDB" id="A0A3M0N2V8"/>
<evidence type="ECO:0000313" key="2">
    <source>
        <dbReference type="EMBL" id="RMC38077.1"/>
    </source>
</evidence>
<dbReference type="InterPro" id="IPR028992">
    <property type="entry name" value="Hedgehog/Intein_dom"/>
</dbReference>
<name>A0A3M0N2V8_9RHOB</name>
<dbReference type="Pfam" id="PF13403">
    <property type="entry name" value="Hint_2"/>
    <property type="match status" value="1"/>
</dbReference>
<dbReference type="InterPro" id="IPR036844">
    <property type="entry name" value="Hint_dom_sf"/>
</dbReference>
<dbReference type="SUPFAM" id="SSF51294">
    <property type="entry name" value="Hedgehog/intein (Hint) domain"/>
    <property type="match status" value="1"/>
</dbReference>
<proteinExistence type="predicted"/>
<feature type="domain" description="Hedgehog/Intein (Hint)" evidence="1">
    <location>
        <begin position="12"/>
        <end position="158"/>
    </location>
</feature>
<dbReference type="OrthoDB" id="6305173at2"/>